<dbReference type="PROSITE" id="PS50181">
    <property type="entry name" value="FBOX"/>
    <property type="match status" value="1"/>
</dbReference>
<dbReference type="InterPro" id="IPR036047">
    <property type="entry name" value="F-box-like_dom_sf"/>
</dbReference>
<dbReference type="CDD" id="cd09917">
    <property type="entry name" value="F-box_SF"/>
    <property type="match status" value="1"/>
</dbReference>
<evidence type="ECO:0000259" key="2">
    <source>
        <dbReference type="PROSITE" id="PS50181"/>
    </source>
</evidence>
<evidence type="ECO:0000256" key="1">
    <source>
        <dbReference type="SAM" id="MobiDB-lite"/>
    </source>
</evidence>
<sequence length="598" mass="68058">MGYSEVVCHLCSVSFNIGRIRTKAEPRDAAWRSADWCESEGTFVMGDGFSYRGCGGETGCFVVLRTEEKMGEGRGKEVDGAEVATWEGEEEDGDDSGEFVDEIEGGEEEVLEYEEEEGDGEGGSDVEMRDVEEEEVEEEKYCEDYLTLLRNLRAMNDRPQTPKPEIFYPINLEAGDVFESTLWEREKAKYGADDESRGVSLVGVEHIAGPKCFDDRGYNGHNISAEEMKGCTTYQFLAYKSSDWHPESDDEEWEESSQVFLTGIGDRFPSRDMASPEVIPVRHGWNEGDSDSWNGGGNDRSVAMPFHPTCFDIFTRLSKQHLGKIDVHGLMEWRNSKFADVGRAFSCDPNVEKGRDQWWAHHAGAEYLAANPLYIPGLGSIFEAARTVDSSFSPRNSAFSPLAATSSILREIGAAREDPFLALPQELREHIVDHLDSKEIATLRLASRAFHELPISLWYKLLRIEMPWLWEVYSDHKPSFWTALEVLDLKREAKAKEAWTEKMDLKRYFISCEMPEILGEWEKDQPRFAGIEAVGKAYRMAEGVGKMVEREGTNWYLLYKGIRMAKLKGLRNRERIWRDIGKIVEQIRILREEGKIAE</sequence>
<dbReference type="SUPFAM" id="SSF81383">
    <property type="entry name" value="F-box domain"/>
    <property type="match status" value="1"/>
</dbReference>
<evidence type="ECO:0000313" key="4">
    <source>
        <dbReference type="Proteomes" id="UP000235786"/>
    </source>
</evidence>
<organism evidence="3 4">
    <name type="scientific">Hyaloscypha variabilis (strain UAMH 11265 / GT02V1 / F)</name>
    <name type="common">Meliniomyces variabilis</name>
    <dbReference type="NCBI Taxonomy" id="1149755"/>
    <lineage>
        <taxon>Eukaryota</taxon>
        <taxon>Fungi</taxon>
        <taxon>Dikarya</taxon>
        <taxon>Ascomycota</taxon>
        <taxon>Pezizomycotina</taxon>
        <taxon>Leotiomycetes</taxon>
        <taxon>Helotiales</taxon>
        <taxon>Hyaloscyphaceae</taxon>
        <taxon>Hyaloscypha</taxon>
        <taxon>Hyaloscypha variabilis</taxon>
    </lineage>
</organism>
<dbReference type="EMBL" id="KZ613969">
    <property type="protein sequence ID" value="PMD30063.1"/>
    <property type="molecule type" value="Genomic_DNA"/>
</dbReference>
<feature type="region of interest" description="Disordered" evidence="1">
    <location>
        <begin position="71"/>
        <end position="128"/>
    </location>
</feature>
<accession>A0A2J6QUX0</accession>
<keyword evidence="4" id="KW-1185">Reference proteome</keyword>
<gene>
    <name evidence="3" type="ORF">L207DRAFT_520455</name>
</gene>
<proteinExistence type="predicted"/>
<dbReference type="InterPro" id="IPR001810">
    <property type="entry name" value="F-box_dom"/>
</dbReference>
<reference evidence="3 4" key="1">
    <citation type="submission" date="2016-04" db="EMBL/GenBank/DDBJ databases">
        <title>A degradative enzymes factory behind the ericoid mycorrhizal symbiosis.</title>
        <authorList>
            <consortium name="DOE Joint Genome Institute"/>
            <person name="Martino E."/>
            <person name="Morin E."/>
            <person name="Grelet G."/>
            <person name="Kuo A."/>
            <person name="Kohler A."/>
            <person name="Daghino S."/>
            <person name="Barry K."/>
            <person name="Choi C."/>
            <person name="Cichocki N."/>
            <person name="Clum A."/>
            <person name="Copeland A."/>
            <person name="Hainaut M."/>
            <person name="Haridas S."/>
            <person name="Labutti K."/>
            <person name="Lindquist E."/>
            <person name="Lipzen A."/>
            <person name="Khouja H.-R."/>
            <person name="Murat C."/>
            <person name="Ohm R."/>
            <person name="Olson A."/>
            <person name="Spatafora J."/>
            <person name="Veneault-Fourrey C."/>
            <person name="Henrissat B."/>
            <person name="Grigoriev I."/>
            <person name="Martin F."/>
            <person name="Perotto S."/>
        </authorList>
    </citation>
    <scope>NUCLEOTIDE SEQUENCE [LARGE SCALE GENOMIC DNA]</scope>
    <source>
        <strain evidence="3 4">F</strain>
    </source>
</reference>
<feature type="compositionally biased region" description="Acidic residues" evidence="1">
    <location>
        <begin position="87"/>
        <end position="128"/>
    </location>
</feature>
<feature type="domain" description="F-box" evidence="2">
    <location>
        <begin position="417"/>
        <end position="461"/>
    </location>
</feature>
<evidence type="ECO:0000313" key="3">
    <source>
        <dbReference type="EMBL" id="PMD30063.1"/>
    </source>
</evidence>
<protein>
    <recommendedName>
        <fullName evidence="2">F-box domain-containing protein</fullName>
    </recommendedName>
</protein>
<name>A0A2J6QUX0_HYAVF</name>
<dbReference type="Proteomes" id="UP000235786">
    <property type="component" value="Unassembled WGS sequence"/>
</dbReference>
<dbReference type="STRING" id="1149755.A0A2J6QUX0"/>
<dbReference type="AlphaFoldDB" id="A0A2J6QUX0"/>
<dbReference type="OrthoDB" id="6612291at2759"/>
<dbReference type="Pfam" id="PF00646">
    <property type="entry name" value="F-box"/>
    <property type="match status" value="1"/>
</dbReference>